<dbReference type="RefSeq" id="WP_268760842.1">
    <property type="nucleotide sequence ID" value="NZ_CP113865.1"/>
</dbReference>
<keyword evidence="6 10" id="KW-0862">Zinc</keyword>
<evidence type="ECO:0000256" key="4">
    <source>
        <dbReference type="ARBA" id="ARBA00022723"/>
    </source>
</evidence>
<evidence type="ECO:0000256" key="3">
    <source>
        <dbReference type="ARBA" id="ARBA00022692"/>
    </source>
</evidence>
<feature type="transmembrane region" description="Helical" evidence="11">
    <location>
        <begin position="211"/>
        <end position="233"/>
    </location>
</feature>
<reference evidence="13" key="1">
    <citation type="submission" date="2022-12" db="EMBL/GenBank/DDBJ databases">
        <authorList>
            <person name="Bing R.G."/>
            <person name="Willard D.J."/>
            <person name="Manesh M.J.H."/>
            <person name="Laemthong T."/>
            <person name="Crosby J.R."/>
            <person name="Kelly R.M."/>
        </authorList>
    </citation>
    <scope>NUCLEOTIDE SEQUENCE</scope>
    <source>
        <strain evidence="13">DSM 8990</strain>
    </source>
</reference>
<dbReference type="PANTHER" id="PTHR43221:SF2">
    <property type="entry name" value="PROTEASE HTPX HOMOLOG"/>
    <property type="match status" value="1"/>
</dbReference>
<organism evidence="13 14">
    <name type="scientific">Caldicellulosiruptor morganii</name>
    <dbReference type="NCBI Taxonomy" id="1387555"/>
    <lineage>
        <taxon>Bacteria</taxon>
        <taxon>Bacillati</taxon>
        <taxon>Bacillota</taxon>
        <taxon>Bacillota incertae sedis</taxon>
        <taxon>Caldicellulosiruptorales</taxon>
        <taxon>Caldicellulosiruptoraceae</taxon>
        <taxon>Caldicellulosiruptor</taxon>
    </lineage>
</organism>
<keyword evidence="2 10" id="KW-0645">Protease</keyword>
<dbReference type="CDD" id="cd07345">
    <property type="entry name" value="M48A_Ste24p-like"/>
    <property type="match status" value="1"/>
</dbReference>
<evidence type="ECO:0000256" key="1">
    <source>
        <dbReference type="ARBA" id="ARBA00022475"/>
    </source>
</evidence>
<evidence type="ECO:0000259" key="12">
    <source>
        <dbReference type="Pfam" id="PF01435"/>
    </source>
</evidence>
<keyword evidence="5 10" id="KW-0378">Hydrolase</keyword>
<evidence type="ECO:0000256" key="6">
    <source>
        <dbReference type="ARBA" id="ARBA00022833"/>
    </source>
</evidence>
<name>A0ABY7BQX2_9FIRM</name>
<feature type="transmembrane region" description="Helical" evidence="11">
    <location>
        <begin position="103"/>
        <end position="125"/>
    </location>
</feature>
<gene>
    <name evidence="13" type="ORF">OTK00_001190</name>
</gene>
<evidence type="ECO:0000313" key="14">
    <source>
        <dbReference type="Proteomes" id="UP001164909"/>
    </source>
</evidence>
<keyword evidence="14" id="KW-1185">Reference proteome</keyword>
<evidence type="ECO:0000313" key="13">
    <source>
        <dbReference type="EMBL" id="WAM34925.1"/>
    </source>
</evidence>
<feature type="transmembrane region" description="Helical" evidence="11">
    <location>
        <begin position="71"/>
        <end position="91"/>
    </location>
</feature>
<dbReference type="Proteomes" id="UP001164909">
    <property type="component" value="Chromosome"/>
</dbReference>
<evidence type="ECO:0000256" key="7">
    <source>
        <dbReference type="ARBA" id="ARBA00022989"/>
    </source>
</evidence>
<protein>
    <submittedName>
        <fullName evidence="13">M48 family metallopeptidase</fullName>
    </submittedName>
</protein>
<comment type="cofactor">
    <cofactor evidence="10">
        <name>Zn(2+)</name>
        <dbReference type="ChEBI" id="CHEBI:29105"/>
    </cofactor>
    <text evidence="10">Binds 1 zinc ion per subunit.</text>
</comment>
<evidence type="ECO:0000256" key="5">
    <source>
        <dbReference type="ARBA" id="ARBA00022801"/>
    </source>
</evidence>
<feature type="domain" description="Peptidase M48" evidence="12">
    <location>
        <begin position="144"/>
        <end position="322"/>
    </location>
</feature>
<dbReference type="InterPro" id="IPR001915">
    <property type="entry name" value="Peptidase_M48"/>
</dbReference>
<accession>A0ABY7BQX2</accession>
<feature type="transmembrane region" description="Helical" evidence="11">
    <location>
        <begin position="31"/>
        <end position="50"/>
    </location>
</feature>
<evidence type="ECO:0000256" key="10">
    <source>
        <dbReference type="RuleBase" id="RU003983"/>
    </source>
</evidence>
<dbReference type="EMBL" id="CP113865">
    <property type="protein sequence ID" value="WAM34925.1"/>
    <property type="molecule type" value="Genomic_DNA"/>
</dbReference>
<evidence type="ECO:0000256" key="11">
    <source>
        <dbReference type="SAM" id="Phobius"/>
    </source>
</evidence>
<keyword evidence="7 11" id="KW-1133">Transmembrane helix</keyword>
<keyword evidence="4" id="KW-0479">Metal-binding</keyword>
<evidence type="ECO:0000256" key="2">
    <source>
        <dbReference type="ARBA" id="ARBA00022670"/>
    </source>
</evidence>
<evidence type="ECO:0000256" key="9">
    <source>
        <dbReference type="ARBA" id="ARBA00023136"/>
    </source>
</evidence>
<dbReference type="PANTHER" id="PTHR43221">
    <property type="entry name" value="PROTEASE HTPX"/>
    <property type="match status" value="1"/>
</dbReference>
<feature type="transmembrane region" description="Helical" evidence="11">
    <location>
        <begin position="239"/>
        <end position="263"/>
    </location>
</feature>
<dbReference type="Gene3D" id="3.30.2010.10">
    <property type="entry name" value="Metalloproteases ('zincins'), catalytic domain"/>
    <property type="match status" value="1"/>
</dbReference>
<dbReference type="Pfam" id="PF01435">
    <property type="entry name" value="Peptidase_M48"/>
    <property type="match status" value="1"/>
</dbReference>
<comment type="similarity">
    <text evidence="10">Belongs to the peptidase M48 family.</text>
</comment>
<keyword evidence="3 11" id="KW-0812">Transmembrane</keyword>
<sequence>MIIIVSIFISGYAMANILKYMRITRNKLLAIIIAVVLIFFFTLLDQILSYETYKKLRNVDLNLSDILKITLRQLLIIVFPTLLVLTGRNIIREIIRTNEVMDYIIWVLLTLISILIYPYTLKLLLRAKPCKSHDLIIELSSFLKNHNIQKANIYIWPSKNEKIANAYICGLIAKYIFISDYLVYNLDMDEIKAVLAHEIGHWKKHHIEIRILLMLFTYPLFLIVSSFLDYLATFKNINIPIPIGIFITFLVFFIYISMILGIFRKQEYAADKYAIMTGVKYEVYRSALSKLALLNDLSKHTNIICEKLQTHPHIERRIYYITNIYKQLKREI</sequence>
<dbReference type="InterPro" id="IPR050083">
    <property type="entry name" value="HtpX_protease"/>
</dbReference>
<proteinExistence type="inferred from homology"/>
<evidence type="ECO:0000256" key="8">
    <source>
        <dbReference type="ARBA" id="ARBA00023049"/>
    </source>
</evidence>
<keyword evidence="1" id="KW-1003">Cell membrane</keyword>
<keyword evidence="9 11" id="KW-0472">Membrane</keyword>
<keyword evidence="8 10" id="KW-0482">Metalloprotease</keyword>